<organism evidence="2">
    <name type="scientific">marine sediment metagenome</name>
    <dbReference type="NCBI Taxonomy" id="412755"/>
    <lineage>
        <taxon>unclassified sequences</taxon>
        <taxon>metagenomes</taxon>
        <taxon>ecological metagenomes</taxon>
    </lineage>
</organism>
<feature type="domain" description="NAD(P)-binding" evidence="1">
    <location>
        <begin position="7"/>
        <end position="122"/>
    </location>
</feature>
<accession>X1H4N7</accession>
<dbReference type="AlphaFoldDB" id="X1H4N7"/>
<reference evidence="2" key="1">
    <citation type="journal article" date="2014" name="Front. Microbiol.">
        <title>High frequency of phylogenetically diverse reductive dehalogenase-homologous genes in deep subseafloor sedimentary metagenomes.</title>
        <authorList>
            <person name="Kawai M."/>
            <person name="Futagami T."/>
            <person name="Toyoda A."/>
            <person name="Takaki Y."/>
            <person name="Nishi S."/>
            <person name="Hori S."/>
            <person name="Arai W."/>
            <person name="Tsubouchi T."/>
            <person name="Morono Y."/>
            <person name="Uchiyama I."/>
            <person name="Ito T."/>
            <person name="Fujiyama A."/>
            <person name="Inagaki F."/>
            <person name="Takami H."/>
        </authorList>
    </citation>
    <scope>NUCLEOTIDE SEQUENCE</scope>
    <source>
        <strain evidence="2">Expedition CK06-06</strain>
    </source>
</reference>
<sequence length="133" mass="14251">MKIVLWGATGLTGSEVLYQALEGGHEVKAVARNTGRIEAEHANLSVVRGDALNPQSVQEAVAGGEVVISTLGSGASVAKARKPTTLYSEGFANIVAAMRKHAIRRFIALTSVGTVDDPYEPFFHKRIIRPLIR</sequence>
<dbReference type="GO" id="GO:0016646">
    <property type="term" value="F:oxidoreductase activity, acting on the CH-NH group of donors, NAD or NADP as acceptor"/>
    <property type="evidence" value="ECO:0007669"/>
    <property type="project" value="TreeGrafter"/>
</dbReference>
<dbReference type="EMBL" id="BARU01030602">
    <property type="protein sequence ID" value="GAH65131.1"/>
    <property type="molecule type" value="Genomic_DNA"/>
</dbReference>
<evidence type="ECO:0000259" key="1">
    <source>
        <dbReference type="Pfam" id="PF13460"/>
    </source>
</evidence>
<dbReference type="Pfam" id="PF13460">
    <property type="entry name" value="NAD_binding_10"/>
    <property type="match status" value="1"/>
</dbReference>
<dbReference type="Gene3D" id="3.40.50.720">
    <property type="entry name" value="NAD(P)-binding Rossmann-like Domain"/>
    <property type="match status" value="1"/>
</dbReference>
<dbReference type="SUPFAM" id="SSF51735">
    <property type="entry name" value="NAD(P)-binding Rossmann-fold domains"/>
    <property type="match status" value="1"/>
</dbReference>
<dbReference type="PANTHER" id="PTHR43355">
    <property type="entry name" value="FLAVIN REDUCTASE (NADPH)"/>
    <property type="match status" value="1"/>
</dbReference>
<feature type="non-terminal residue" evidence="2">
    <location>
        <position position="133"/>
    </location>
</feature>
<protein>
    <recommendedName>
        <fullName evidence="1">NAD(P)-binding domain-containing protein</fullName>
    </recommendedName>
</protein>
<evidence type="ECO:0000313" key="2">
    <source>
        <dbReference type="EMBL" id="GAH65131.1"/>
    </source>
</evidence>
<name>X1H4N7_9ZZZZ</name>
<dbReference type="InterPro" id="IPR036291">
    <property type="entry name" value="NAD(P)-bd_dom_sf"/>
</dbReference>
<dbReference type="PANTHER" id="PTHR43355:SF2">
    <property type="entry name" value="FLAVIN REDUCTASE (NADPH)"/>
    <property type="match status" value="1"/>
</dbReference>
<dbReference type="InterPro" id="IPR051606">
    <property type="entry name" value="Polyketide_Oxido-like"/>
</dbReference>
<comment type="caution">
    <text evidence="2">The sequence shown here is derived from an EMBL/GenBank/DDBJ whole genome shotgun (WGS) entry which is preliminary data.</text>
</comment>
<dbReference type="InterPro" id="IPR016040">
    <property type="entry name" value="NAD(P)-bd_dom"/>
</dbReference>
<proteinExistence type="predicted"/>
<gene>
    <name evidence="2" type="ORF">S03H2_48534</name>
</gene>